<evidence type="ECO:0000313" key="3">
    <source>
        <dbReference type="Proteomes" id="UP000324222"/>
    </source>
</evidence>
<dbReference type="EMBL" id="VSRR010018292">
    <property type="protein sequence ID" value="MPC61204.1"/>
    <property type="molecule type" value="Genomic_DNA"/>
</dbReference>
<gene>
    <name evidence="2" type="ORF">E2C01_055270</name>
</gene>
<name>A0A5B7GX68_PORTR</name>
<evidence type="ECO:0000256" key="1">
    <source>
        <dbReference type="SAM" id="MobiDB-lite"/>
    </source>
</evidence>
<comment type="caution">
    <text evidence="2">The sequence shown here is derived from an EMBL/GenBank/DDBJ whole genome shotgun (WGS) entry which is preliminary data.</text>
</comment>
<organism evidence="2 3">
    <name type="scientific">Portunus trituberculatus</name>
    <name type="common">Swimming crab</name>
    <name type="synonym">Neptunus trituberculatus</name>
    <dbReference type="NCBI Taxonomy" id="210409"/>
    <lineage>
        <taxon>Eukaryota</taxon>
        <taxon>Metazoa</taxon>
        <taxon>Ecdysozoa</taxon>
        <taxon>Arthropoda</taxon>
        <taxon>Crustacea</taxon>
        <taxon>Multicrustacea</taxon>
        <taxon>Malacostraca</taxon>
        <taxon>Eumalacostraca</taxon>
        <taxon>Eucarida</taxon>
        <taxon>Decapoda</taxon>
        <taxon>Pleocyemata</taxon>
        <taxon>Brachyura</taxon>
        <taxon>Eubrachyura</taxon>
        <taxon>Portunoidea</taxon>
        <taxon>Portunidae</taxon>
        <taxon>Portuninae</taxon>
        <taxon>Portunus</taxon>
    </lineage>
</organism>
<feature type="compositionally biased region" description="Basic and acidic residues" evidence="1">
    <location>
        <begin position="1"/>
        <end position="18"/>
    </location>
</feature>
<accession>A0A5B7GX68</accession>
<dbReference type="Proteomes" id="UP000324222">
    <property type="component" value="Unassembled WGS sequence"/>
</dbReference>
<reference evidence="2 3" key="1">
    <citation type="submission" date="2019-05" db="EMBL/GenBank/DDBJ databases">
        <title>Another draft genome of Portunus trituberculatus and its Hox gene families provides insights of decapod evolution.</title>
        <authorList>
            <person name="Jeong J.-H."/>
            <person name="Song I."/>
            <person name="Kim S."/>
            <person name="Choi T."/>
            <person name="Kim D."/>
            <person name="Ryu S."/>
            <person name="Kim W."/>
        </authorList>
    </citation>
    <scope>NUCLEOTIDE SEQUENCE [LARGE SCALE GENOMIC DNA]</scope>
    <source>
        <tissue evidence="2">Muscle</tissue>
    </source>
</reference>
<proteinExistence type="predicted"/>
<sequence length="68" mass="7705">MRSGEDGWRQDPGRESGKGHTLLYGCQTLSPSVSPLRTPCFAEFLREKGSRETAVRRVVLEEVIWGQR</sequence>
<evidence type="ECO:0000313" key="2">
    <source>
        <dbReference type="EMBL" id="MPC61204.1"/>
    </source>
</evidence>
<keyword evidence="3" id="KW-1185">Reference proteome</keyword>
<feature type="region of interest" description="Disordered" evidence="1">
    <location>
        <begin position="1"/>
        <end position="21"/>
    </location>
</feature>
<protein>
    <submittedName>
        <fullName evidence="2">Uncharacterized protein</fullName>
    </submittedName>
</protein>
<dbReference type="AlphaFoldDB" id="A0A5B7GX68"/>